<comment type="caution">
    <text evidence="2">The sequence shown here is derived from an EMBL/GenBank/DDBJ whole genome shotgun (WGS) entry which is preliminary data.</text>
</comment>
<gene>
    <name evidence="2" type="ORF">GCM10009090_23550</name>
</gene>
<evidence type="ECO:0008006" key="4">
    <source>
        <dbReference type="Google" id="ProtNLM"/>
    </source>
</evidence>
<protein>
    <recommendedName>
        <fullName evidence="4">Regulator RcnB of Ni and Co efflux</fullName>
    </recommendedName>
</protein>
<dbReference type="Proteomes" id="UP000623958">
    <property type="component" value="Unassembled WGS sequence"/>
</dbReference>
<dbReference type="Gene3D" id="3.10.450.160">
    <property type="entry name" value="inner membrane protein cigr"/>
    <property type="match status" value="1"/>
</dbReference>
<dbReference type="EMBL" id="BNBA01000017">
    <property type="protein sequence ID" value="GHH55378.1"/>
    <property type="molecule type" value="Genomic_DNA"/>
</dbReference>
<keyword evidence="3" id="KW-1185">Reference proteome</keyword>
<evidence type="ECO:0000313" key="2">
    <source>
        <dbReference type="EMBL" id="GHH55378.1"/>
    </source>
</evidence>
<dbReference type="InterPro" id="IPR024572">
    <property type="entry name" value="RcnB"/>
</dbReference>
<name>A0A919F8Y8_9XANT</name>
<dbReference type="RefSeq" id="WP_140719779.1">
    <property type="nucleotide sequence ID" value="NZ_BNBA01000017.1"/>
</dbReference>
<keyword evidence="1" id="KW-0732">Signal</keyword>
<evidence type="ECO:0000313" key="3">
    <source>
        <dbReference type="Proteomes" id="UP000623958"/>
    </source>
</evidence>
<dbReference type="AlphaFoldDB" id="A0A919F8Y8"/>
<reference evidence="2" key="1">
    <citation type="journal article" date="2014" name="Int. J. Syst. Evol. Microbiol.">
        <title>Complete genome sequence of Corynebacterium casei LMG S-19264T (=DSM 44701T), isolated from a smear-ripened cheese.</title>
        <authorList>
            <consortium name="US DOE Joint Genome Institute (JGI-PGF)"/>
            <person name="Walter F."/>
            <person name="Albersmeier A."/>
            <person name="Kalinowski J."/>
            <person name="Ruckert C."/>
        </authorList>
    </citation>
    <scope>NUCLEOTIDE SEQUENCE</scope>
    <source>
        <strain evidence="2">JCM 13306</strain>
    </source>
</reference>
<sequence>MKPIRLIALALTSVLALGAVAPAAMADGRGHGWDRGWDRGDRDYDRHDRHDRRDRYDRYERYQGRRDAYYRGYYDGRRDDRYYRPAPVYRAGPPYGWAVGRRYYDSYRGPIYVVDDYPRYYLRRPPRGYHWVRDDTGNFLMVAIATGIIADLVLNH</sequence>
<evidence type="ECO:0000256" key="1">
    <source>
        <dbReference type="SAM" id="SignalP"/>
    </source>
</evidence>
<feature type="signal peptide" evidence="1">
    <location>
        <begin position="1"/>
        <end position="26"/>
    </location>
</feature>
<organism evidence="2 3">
    <name type="scientific">Xanthomonas boreopolis</name>
    <dbReference type="NCBI Taxonomy" id="86183"/>
    <lineage>
        <taxon>Bacteria</taxon>
        <taxon>Pseudomonadati</taxon>
        <taxon>Pseudomonadota</taxon>
        <taxon>Gammaproteobacteria</taxon>
        <taxon>Lysobacterales</taxon>
        <taxon>Lysobacteraceae</taxon>
        <taxon>Xanthomonas</taxon>
    </lineage>
</organism>
<proteinExistence type="predicted"/>
<reference evidence="2" key="2">
    <citation type="submission" date="2020-09" db="EMBL/GenBank/DDBJ databases">
        <authorList>
            <person name="Sun Q."/>
            <person name="Ohkuma M."/>
        </authorList>
    </citation>
    <scope>NUCLEOTIDE SEQUENCE</scope>
    <source>
        <strain evidence="2">JCM 13306</strain>
    </source>
</reference>
<dbReference type="Pfam" id="PF11776">
    <property type="entry name" value="RcnB"/>
    <property type="match status" value="1"/>
</dbReference>
<feature type="chain" id="PRO_5037080981" description="Regulator RcnB of Ni and Co efflux" evidence="1">
    <location>
        <begin position="27"/>
        <end position="156"/>
    </location>
</feature>
<accession>A0A919F8Y8</accession>